<dbReference type="FunCoup" id="A0A482X1D3">
    <property type="interactions" value="807"/>
</dbReference>
<dbReference type="OrthoDB" id="79090at2759"/>
<name>A0A482X1D3_LAOST</name>
<dbReference type="PIRSF" id="PIRSF028758">
    <property type="entry name" value="Cyclin, C/H/G types"/>
    <property type="match status" value="1"/>
</dbReference>
<evidence type="ECO:0000256" key="5">
    <source>
        <dbReference type="RuleBase" id="RU000383"/>
    </source>
</evidence>
<feature type="domain" description="Cyclin-like" evidence="6">
    <location>
        <begin position="38"/>
        <end position="136"/>
    </location>
</feature>
<accession>A0A482X1D3</accession>
<dbReference type="SMR" id="A0A482X1D3"/>
<keyword evidence="3 5" id="KW-0195">Cyclin</keyword>
<dbReference type="GO" id="GO:0016538">
    <property type="term" value="F:cyclin-dependent protein serine/threonine kinase regulator activity"/>
    <property type="evidence" value="ECO:0007669"/>
    <property type="project" value="InterPro"/>
</dbReference>
<evidence type="ECO:0000256" key="1">
    <source>
        <dbReference type="ARBA" id="ARBA00010390"/>
    </source>
</evidence>
<reference evidence="7 8" key="1">
    <citation type="journal article" date="2017" name="Gigascience">
        <title>Genome sequence of the small brown planthopper, Laodelphax striatellus.</title>
        <authorList>
            <person name="Zhu J."/>
            <person name="Jiang F."/>
            <person name="Wang X."/>
            <person name="Yang P."/>
            <person name="Bao Y."/>
            <person name="Zhao W."/>
            <person name="Wang W."/>
            <person name="Lu H."/>
            <person name="Wang Q."/>
            <person name="Cui N."/>
            <person name="Li J."/>
            <person name="Chen X."/>
            <person name="Luo L."/>
            <person name="Yu J."/>
            <person name="Kang L."/>
            <person name="Cui F."/>
        </authorList>
    </citation>
    <scope>NUCLEOTIDE SEQUENCE [LARGE SCALE GENOMIC DNA]</scope>
    <source>
        <strain evidence="7">Lst14</strain>
    </source>
</reference>
<evidence type="ECO:0000256" key="2">
    <source>
        <dbReference type="ARBA" id="ARBA00019501"/>
    </source>
</evidence>
<dbReference type="Pfam" id="PF00134">
    <property type="entry name" value="Cyclin_N"/>
    <property type="match status" value="1"/>
</dbReference>
<dbReference type="Gene3D" id="1.10.472.10">
    <property type="entry name" value="Cyclin-like"/>
    <property type="match status" value="2"/>
</dbReference>
<dbReference type="InterPro" id="IPR048055">
    <property type="entry name" value="Cyclin-Q_first_cyclin_box"/>
</dbReference>
<evidence type="ECO:0000313" key="8">
    <source>
        <dbReference type="Proteomes" id="UP000291343"/>
    </source>
</evidence>
<dbReference type="InParanoid" id="A0A482X1D3"/>
<protein>
    <recommendedName>
        <fullName evidence="2">Cyclin-Q</fullName>
    </recommendedName>
    <alternativeName>
        <fullName evidence="4">Cyclin-related protein FAM58A</fullName>
    </alternativeName>
</protein>
<dbReference type="CDD" id="cd20534">
    <property type="entry name" value="CYCLIN_CCNM_CCNQ_rpt1"/>
    <property type="match status" value="1"/>
</dbReference>
<dbReference type="InterPro" id="IPR036915">
    <property type="entry name" value="Cyclin-like_sf"/>
</dbReference>
<dbReference type="PANTHER" id="PTHR10026">
    <property type="entry name" value="CYCLIN"/>
    <property type="match status" value="1"/>
</dbReference>
<comment type="similarity">
    <text evidence="1">Belongs to the cyclin family. Cyclin-like FAM58 subfamily.</text>
</comment>
<evidence type="ECO:0000313" key="7">
    <source>
        <dbReference type="EMBL" id="RZF38991.1"/>
    </source>
</evidence>
<proteinExistence type="inferred from homology"/>
<dbReference type="SUPFAM" id="SSF47954">
    <property type="entry name" value="Cyclin-like"/>
    <property type="match status" value="2"/>
</dbReference>
<dbReference type="FunFam" id="1.10.472.10:FF:000042">
    <property type="entry name" value="FAM58A isoform 1"/>
    <property type="match status" value="1"/>
</dbReference>
<dbReference type="FunFam" id="1.10.472.10:FF:000122">
    <property type="entry name" value="Cyclin-related protein FAM58A"/>
    <property type="match status" value="1"/>
</dbReference>
<dbReference type="GO" id="GO:0006357">
    <property type="term" value="P:regulation of transcription by RNA polymerase II"/>
    <property type="evidence" value="ECO:0007669"/>
    <property type="project" value="InterPro"/>
</dbReference>
<comment type="caution">
    <text evidence="7">The sequence shown here is derived from an EMBL/GenBank/DDBJ whole genome shotgun (WGS) entry which is preliminary data.</text>
</comment>
<dbReference type="STRING" id="195883.A0A482X1D3"/>
<evidence type="ECO:0000256" key="3">
    <source>
        <dbReference type="ARBA" id="ARBA00023127"/>
    </source>
</evidence>
<dbReference type="EMBL" id="QKKF02020956">
    <property type="protein sequence ID" value="RZF38991.1"/>
    <property type="molecule type" value="Genomic_DNA"/>
</dbReference>
<dbReference type="InterPro" id="IPR006671">
    <property type="entry name" value="Cyclin_N"/>
</dbReference>
<keyword evidence="8" id="KW-1185">Reference proteome</keyword>
<dbReference type="CDD" id="cd20535">
    <property type="entry name" value="CYCLIN_CCNM_CCNQ_rpt2"/>
    <property type="match status" value="1"/>
</dbReference>
<dbReference type="SMART" id="SM00385">
    <property type="entry name" value="CYCLIN"/>
    <property type="match status" value="1"/>
</dbReference>
<dbReference type="InterPro" id="IPR013763">
    <property type="entry name" value="Cyclin-like_dom"/>
</dbReference>
<dbReference type="InterPro" id="IPR048053">
    <property type="entry name" value="Cyclin-Q_second_cyclin_box"/>
</dbReference>
<evidence type="ECO:0000256" key="4">
    <source>
        <dbReference type="ARBA" id="ARBA00032419"/>
    </source>
</evidence>
<organism evidence="7 8">
    <name type="scientific">Laodelphax striatellus</name>
    <name type="common">Small brown planthopper</name>
    <name type="synonym">Delphax striatella</name>
    <dbReference type="NCBI Taxonomy" id="195883"/>
    <lineage>
        <taxon>Eukaryota</taxon>
        <taxon>Metazoa</taxon>
        <taxon>Ecdysozoa</taxon>
        <taxon>Arthropoda</taxon>
        <taxon>Hexapoda</taxon>
        <taxon>Insecta</taxon>
        <taxon>Pterygota</taxon>
        <taxon>Neoptera</taxon>
        <taxon>Paraneoptera</taxon>
        <taxon>Hemiptera</taxon>
        <taxon>Auchenorrhyncha</taxon>
        <taxon>Fulgoroidea</taxon>
        <taxon>Delphacidae</taxon>
        <taxon>Criomorphinae</taxon>
        <taxon>Laodelphax</taxon>
    </lineage>
</organism>
<sequence>MKDVIDVLQLQAQRDKIKRDEVATNYREVVDSTFFGVQFIFECGTKLNSHPLTIATAATLFHKFFKEAEKASYDQYLIASTCLYLASKMKDESLKVRDVINVSHNTLFRGSLPLDLGDEYWSMRDAIVQAELLIMRMLKFEVQTVHPHKFMLHYLKSLQGWLKPEDWKRVPLVQASYAFLQDFHYDPSILDVKPEHIAIAAIHLALQCYGVQVPFTAEEEGNVWYSVFVEDLNKDKVWELMEKIMNVYDSEPQKH</sequence>
<dbReference type="Proteomes" id="UP000291343">
    <property type="component" value="Unassembled WGS sequence"/>
</dbReference>
<dbReference type="InterPro" id="IPR043198">
    <property type="entry name" value="Cyclin/Ssn8"/>
</dbReference>
<dbReference type="AlphaFoldDB" id="A0A482X1D3"/>
<gene>
    <name evidence="7" type="ORF">LSTR_LSTR003734</name>
</gene>
<evidence type="ECO:0000259" key="6">
    <source>
        <dbReference type="SMART" id="SM00385"/>
    </source>
</evidence>